<sequence>MDSKHTAEMYKHLEKQSEVLWEAYRSMSHELRSLRVEEEMLMHKFYEVMTAQGYTKKNKNEEDTSKDDGNLQSSALVVEQSNLK</sequence>
<dbReference type="PANTHER" id="PTHR37718:SF2">
    <property type="entry name" value="OS03G0205150 PROTEIN"/>
    <property type="match status" value="1"/>
</dbReference>
<reference evidence="2 3" key="1">
    <citation type="submission" date="2017-09" db="EMBL/GenBank/DDBJ databases">
        <title>WGS assembly of Aquilegia coerulea Goldsmith.</title>
        <authorList>
            <person name="Hodges S."/>
            <person name="Kramer E."/>
            <person name="Nordborg M."/>
            <person name="Tomkins J."/>
            <person name="Borevitz J."/>
            <person name="Derieg N."/>
            <person name="Yan J."/>
            <person name="Mihaltcheva S."/>
            <person name="Hayes R.D."/>
            <person name="Rokhsar D."/>
        </authorList>
    </citation>
    <scope>NUCLEOTIDE SEQUENCE [LARGE SCALE GENOMIC DNA]</scope>
    <source>
        <strain evidence="3">cv. Goldsmith</strain>
    </source>
</reference>
<accession>A0A2G5DQP7</accession>
<proteinExistence type="predicted"/>
<name>A0A2G5DQP7_AQUCA</name>
<dbReference type="STRING" id="218851.A0A2G5DQP7"/>
<feature type="compositionally biased region" description="Polar residues" evidence="1">
    <location>
        <begin position="70"/>
        <end position="84"/>
    </location>
</feature>
<gene>
    <name evidence="2" type="ORF">AQUCO_01600213v1</name>
</gene>
<dbReference type="FunCoup" id="A0A2G5DQP7">
    <property type="interactions" value="18"/>
</dbReference>
<evidence type="ECO:0000313" key="3">
    <source>
        <dbReference type="Proteomes" id="UP000230069"/>
    </source>
</evidence>
<dbReference type="PANTHER" id="PTHR37718">
    <property type="entry name" value="BNAC03G61340D PROTEIN"/>
    <property type="match status" value="1"/>
</dbReference>
<dbReference type="EMBL" id="KZ305033">
    <property type="protein sequence ID" value="PIA45817.1"/>
    <property type="molecule type" value="Genomic_DNA"/>
</dbReference>
<dbReference type="Proteomes" id="UP000230069">
    <property type="component" value="Unassembled WGS sequence"/>
</dbReference>
<organism evidence="2 3">
    <name type="scientific">Aquilegia coerulea</name>
    <name type="common">Rocky mountain columbine</name>
    <dbReference type="NCBI Taxonomy" id="218851"/>
    <lineage>
        <taxon>Eukaryota</taxon>
        <taxon>Viridiplantae</taxon>
        <taxon>Streptophyta</taxon>
        <taxon>Embryophyta</taxon>
        <taxon>Tracheophyta</taxon>
        <taxon>Spermatophyta</taxon>
        <taxon>Magnoliopsida</taxon>
        <taxon>Ranunculales</taxon>
        <taxon>Ranunculaceae</taxon>
        <taxon>Thalictroideae</taxon>
        <taxon>Aquilegia</taxon>
    </lineage>
</organism>
<evidence type="ECO:0000256" key="1">
    <source>
        <dbReference type="SAM" id="MobiDB-lite"/>
    </source>
</evidence>
<evidence type="ECO:0000313" key="2">
    <source>
        <dbReference type="EMBL" id="PIA45818.1"/>
    </source>
</evidence>
<keyword evidence="3" id="KW-1185">Reference proteome</keyword>
<dbReference type="EMBL" id="KZ305033">
    <property type="protein sequence ID" value="PIA45818.1"/>
    <property type="molecule type" value="Genomic_DNA"/>
</dbReference>
<dbReference type="OrthoDB" id="1266663at2759"/>
<protein>
    <submittedName>
        <fullName evidence="2">Uncharacterized protein</fullName>
    </submittedName>
</protein>
<feature type="compositionally biased region" description="Basic and acidic residues" evidence="1">
    <location>
        <begin position="58"/>
        <end position="69"/>
    </location>
</feature>
<feature type="region of interest" description="Disordered" evidence="1">
    <location>
        <begin position="52"/>
        <end position="84"/>
    </location>
</feature>
<dbReference type="AlphaFoldDB" id="A0A2G5DQP7"/>